<dbReference type="PANTHER" id="PTHR22748">
    <property type="entry name" value="AP ENDONUCLEASE"/>
    <property type="match status" value="1"/>
</dbReference>
<dbReference type="STRING" id="35608.A0A2U1LVP6"/>
<keyword evidence="3" id="KW-0479">Metal-binding</keyword>
<dbReference type="Pfam" id="PF00076">
    <property type="entry name" value="RRM_1"/>
    <property type="match status" value="1"/>
</dbReference>
<dbReference type="InterPro" id="IPR020847">
    <property type="entry name" value="AP_endonuclease_F1_BS"/>
</dbReference>
<dbReference type="InterPro" id="IPR036691">
    <property type="entry name" value="Endo/exonu/phosph_ase_sf"/>
</dbReference>
<evidence type="ECO:0000313" key="10">
    <source>
        <dbReference type="Proteomes" id="UP000245207"/>
    </source>
</evidence>
<accession>A0A2U1LVP6</accession>
<feature type="domain" description="RRM" evidence="8">
    <location>
        <begin position="59"/>
        <end position="136"/>
    </location>
</feature>
<name>A0A2U1LVP6_ARTAN</name>
<evidence type="ECO:0000256" key="5">
    <source>
        <dbReference type="ARBA" id="ARBA00022842"/>
    </source>
</evidence>
<keyword evidence="10" id="KW-1185">Reference proteome</keyword>
<dbReference type="PROSITE" id="PS50102">
    <property type="entry name" value="RRM"/>
    <property type="match status" value="1"/>
</dbReference>
<dbReference type="Gene3D" id="3.30.70.330">
    <property type="match status" value="1"/>
</dbReference>
<evidence type="ECO:0000256" key="6">
    <source>
        <dbReference type="PROSITE-ProRule" id="PRU00176"/>
    </source>
</evidence>
<comment type="caution">
    <text evidence="9">The sequence shown here is derived from an EMBL/GenBank/DDBJ whole genome shotgun (WGS) entry which is preliminary data.</text>
</comment>
<dbReference type="SUPFAM" id="SSF54928">
    <property type="entry name" value="RNA-binding domain, RBD"/>
    <property type="match status" value="1"/>
</dbReference>
<protein>
    <recommendedName>
        <fullName evidence="8">RRM domain-containing protein</fullName>
    </recommendedName>
</protein>
<dbReference type="OrthoDB" id="498125at2759"/>
<dbReference type="AlphaFoldDB" id="A0A2U1LVP6"/>
<organism evidence="9 10">
    <name type="scientific">Artemisia annua</name>
    <name type="common">Sweet wormwood</name>
    <dbReference type="NCBI Taxonomy" id="35608"/>
    <lineage>
        <taxon>Eukaryota</taxon>
        <taxon>Viridiplantae</taxon>
        <taxon>Streptophyta</taxon>
        <taxon>Embryophyta</taxon>
        <taxon>Tracheophyta</taxon>
        <taxon>Spermatophyta</taxon>
        <taxon>Magnoliopsida</taxon>
        <taxon>eudicotyledons</taxon>
        <taxon>Gunneridae</taxon>
        <taxon>Pentapetalae</taxon>
        <taxon>asterids</taxon>
        <taxon>campanulids</taxon>
        <taxon>Asterales</taxon>
        <taxon>Asteraceae</taxon>
        <taxon>Asteroideae</taxon>
        <taxon>Anthemideae</taxon>
        <taxon>Artemisiinae</taxon>
        <taxon>Artemisia</taxon>
    </lineage>
</organism>
<evidence type="ECO:0000256" key="1">
    <source>
        <dbReference type="ARBA" id="ARBA00001946"/>
    </source>
</evidence>
<evidence type="ECO:0000256" key="4">
    <source>
        <dbReference type="ARBA" id="ARBA00022801"/>
    </source>
</evidence>
<dbReference type="Gene3D" id="3.60.10.10">
    <property type="entry name" value="Endonuclease/exonuclease/phosphatase"/>
    <property type="match status" value="1"/>
</dbReference>
<evidence type="ECO:0000256" key="7">
    <source>
        <dbReference type="SAM" id="MobiDB-lite"/>
    </source>
</evidence>
<dbReference type="EMBL" id="PKPP01007553">
    <property type="protein sequence ID" value="PWA53070.1"/>
    <property type="molecule type" value="Genomic_DNA"/>
</dbReference>
<comment type="cofactor">
    <cofactor evidence="1">
        <name>Mg(2+)</name>
        <dbReference type="ChEBI" id="CHEBI:18420"/>
    </cofactor>
</comment>
<feature type="region of interest" description="Disordered" evidence="7">
    <location>
        <begin position="1"/>
        <end position="24"/>
    </location>
</feature>
<evidence type="ECO:0000256" key="2">
    <source>
        <dbReference type="ARBA" id="ARBA00007092"/>
    </source>
</evidence>
<dbReference type="Proteomes" id="UP000245207">
    <property type="component" value="Unassembled WGS sequence"/>
</dbReference>
<dbReference type="Pfam" id="PF03372">
    <property type="entry name" value="Exo_endo_phos"/>
    <property type="match status" value="1"/>
</dbReference>
<dbReference type="GO" id="GO:0006284">
    <property type="term" value="P:base-excision repair"/>
    <property type="evidence" value="ECO:0007669"/>
    <property type="project" value="TreeGrafter"/>
</dbReference>
<dbReference type="GO" id="GO:0003677">
    <property type="term" value="F:DNA binding"/>
    <property type="evidence" value="ECO:0007669"/>
    <property type="project" value="InterPro"/>
</dbReference>
<dbReference type="GO" id="GO:0046872">
    <property type="term" value="F:metal ion binding"/>
    <property type="evidence" value="ECO:0007669"/>
    <property type="project" value="UniProtKB-KW"/>
</dbReference>
<dbReference type="GO" id="GO:0003723">
    <property type="term" value="F:RNA binding"/>
    <property type="evidence" value="ECO:0007669"/>
    <property type="project" value="UniProtKB-UniRule"/>
</dbReference>
<comment type="similarity">
    <text evidence="2">Belongs to the DNA repair enzymes AP/ExoA family.</text>
</comment>
<proteinExistence type="inferred from homology"/>
<keyword evidence="4" id="KW-0378">Hydrolase</keyword>
<dbReference type="GO" id="GO:0008311">
    <property type="term" value="F:double-stranded DNA 3'-5' DNA exonuclease activity"/>
    <property type="evidence" value="ECO:0007669"/>
    <property type="project" value="TreeGrafter"/>
</dbReference>
<feature type="region of interest" description="Disordered" evidence="7">
    <location>
        <begin position="391"/>
        <end position="410"/>
    </location>
</feature>
<sequence length="935" mass="105513">MHCVREKKGASNIPVRERRKDLHTRVREDVRSRHIGNRGQYNGKRLGTNYTGGKHNSSASFMFFNFPEEWGMGNLWMIFKKYGTVFDMFMVRKRLRNGQRYGFVRFKHVNDVEELLRRLRNIRIGVEYIKVFVAFNRRNLDDGSRRNSGEAEVRHKRKLNNGFNGEGVKMGTCDNRSYVDVVHGVNNVEVTTKANIAEDEKNQDNKGMNFVDVGVQGDVRMVEVEENEINSEIFQRSLIGEVKKMCYLTKLPEICEEQGLHNVEIKVLGGLEVMMIFDKIETATNVLRNIEHGLRRWVYKLRKWNCHYRSPGRLTWINIIGVPVSCWVESVFLKIAALHGAIIGMQNCKLEGNQNIIVGRVHVHTVNKGLIKEDLNIKIRGKMFKVNVTEEECGSGEDSNSEGDKSEDEEQYEVIVKGGGSGCRPPESCGRNIGEDEQSRYTSETRVCDSFEEENVISKEKVTVVNSSLHGNCNERVCNQNNCGAQKNEVNESQDLKNNTNVYDNSTLKCDGLDGLINVVQEGSGLLKEGIDNNHIDNMAGPNINNRVSMVRPSDTGLKNNDTDEIKHMEQQQQKQEVIQDHILSHTRGEKRMISPSNSSGRAPDGSRKKMRKASSSPVLEGVNLMDSFNLGLGEEGRNSSKRKIGRRVVTKDTEVPRHTGVEGVGEDNKGISVIYKEYHEEEDANSGVFVFRGVKHVESERHSCNISVEQVKEIGEMIGVSWVKAEGEVRMEKSVRVEEEIGVGVTGADQEGIGEIGKKGWVNSIIRDERPDIIGLQETKSGLVDDDWVEDIWGGGGFGFTQLPANGNSGGILLVWDKRVFTCKEAMGDDRFIAVKGEWKGKNKDIYLVCVYGPHVGRQKTSLWERLAGLMNRFSGAWCIFGDLNVVRRNEDRLNSQLNDLLRIIWVGVCDSSSLTLESSDHLFVFSVHEIVSY</sequence>
<evidence type="ECO:0000259" key="8">
    <source>
        <dbReference type="PROSITE" id="PS50102"/>
    </source>
</evidence>
<feature type="region of interest" description="Disordered" evidence="7">
    <location>
        <begin position="588"/>
        <end position="619"/>
    </location>
</feature>
<dbReference type="GO" id="GO:0005634">
    <property type="term" value="C:nucleus"/>
    <property type="evidence" value="ECO:0007669"/>
    <property type="project" value="TreeGrafter"/>
</dbReference>
<dbReference type="InterPro" id="IPR005135">
    <property type="entry name" value="Endo/exonuclease/phosphatase"/>
</dbReference>
<gene>
    <name evidence="9" type="ORF">CTI12_AA448820</name>
</gene>
<dbReference type="SUPFAM" id="SSF56219">
    <property type="entry name" value="DNase I-like"/>
    <property type="match status" value="1"/>
</dbReference>
<evidence type="ECO:0000313" key="9">
    <source>
        <dbReference type="EMBL" id="PWA53070.1"/>
    </source>
</evidence>
<dbReference type="InterPro" id="IPR000504">
    <property type="entry name" value="RRM_dom"/>
</dbReference>
<dbReference type="GO" id="GO:0003906">
    <property type="term" value="F:DNA-(apurinic or apyrimidinic site) endonuclease activity"/>
    <property type="evidence" value="ECO:0007669"/>
    <property type="project" value="TreeGrafter"/>
</dbReference>
<dbReference type="InterPro" id="IPR035979">
    <property type="entry name" value="RBD_domain_sf"/>
</dbReference>
<dbReference type="CDD" id="cd00590">
    <property type="entry name" value="RRM_SF"/>
    <property type="match status" value="1"/>
</dbReference>
<dbReference type="PANTHER" id="PTHR22748:SF4">
    <property type="entry name" value="DNA-(APURINIC OR APYRIMIDINIC SITE) ENDONUCLEASE 2"/>
    <property type="match status" value="1"/>
</dbReference>
<evidence type="ECO:0000256" key="3">
    <source>
        <dbReference type="ARBA" id="ARBA00022723"/>
    </source>
</evidence>
<keyword evidence="6" id="KW-0694">RNA-binding</keyword>
<reference evidence="9 10" key="1">
    <citation type="journal article" date="2018" name="Mol. Plant">
        <title>The genome of Artemisia annua provides insight into the evolution of Asteraceae family and artemisinin biosynthesis.</title>
        <authorList>
            <person name="Shen Q."/>
            <person name="Zhang L."/>
            <person name="Liao Z."/>
            <person name="Wang S."/>
            <person name="Yan T."/>
            <person name="Shi P."/>
            <person name="Liu M."/>
            <person name="Fu X."/>
            <person name="Pan Q."/>
            <person name="Wang Y."/>
            <person name="Lv Z."/>
            <person name="Lu X."/>
            <person name="Zhang F."/>
            <person name="Jiang W."/>
            <person name="Ma Y."/>
            <person name="Chen M."/>
            <person name="Hao X."/>
            <person name="Li L."/>
            <person name="Tang Y."/>
            <person name="Lv G."/>
            <person name="Zhou Y."/>
            <person name="Sun X."/>
            <person name="Brodelius P.E."/>
            <person name="Rose J.K.C."/>
            <person name="Tang K."/>
        </authorList>
    </citation>
    <scope>NUCLEOTIDE SEQUENCE [LARGE SCALE GENOMIC DNA]</scope>
    <source>
        <strain evidence="10">cv. Huhao1</strain>
        <tissue evidence="9">Leaf</tissue>
    </source>
</reference>
<dbReference type="GO" id="GO:0008081">
    <property type="term" value="F:phosphoric diester hydrolase activity"/>
    <property type="evidence" value="ECO:0007669"/>
    <property type="project" value="TreeGrafter"/>
</dbReference>
<dbReference type="InterPro" id="IPR012677">
    <property type="entry name" value="Nucleotide-bd_a/b_plait_sf"/>
</dbReference>
<dbReference type="InterPro" id="IPR004808">
    <property type="entry name" value="AP_endonuc_1"/>
</dbReference>
<dbReference type="PROSITE" id="PS00726">
    <property type="entry name" value="AP_NUCLEASE_F1_1"/>
    <property type="match status" value="1"/>
</dbReference>
<keyword evidence="5" id="KW-0460">Magnesium</keyword>